<protein>
    <submittedName>
        <fullName evidence="1">Uncharacterized protein</fullName>
    </submittedName>
</protein>
<dbReference type="AlphaFoldDB" id="A0A195FK44"/>
<proteinExistence type="predicted"/>
<keyword evidence="2" id="KW-1185">Reference proteome</keyword>
<organism evidence="1 2">
    <name type="scientific">Trachymyrmex septentrionalis</name>
    <dbReference type="NCBI Taxonomy" id="34720"/>
    <lineage>
        <taxon>Eukaryota</taxon>
        <taxon>Metazoa</taxon>
        <taxon>Ecdysozoa</taxon>
        <taxon>Arthropoda</taxon>
        <taxon>Hexapoda</taxon>
        <taxon>Insecta</taxon>
        <taxon>Pterygota</taxon>
        <taxon>Neoptera</taxon>
        <taxon>Endopterygota</taxon>
        <taxon>Hymenoptera</taxon>
        <taxon>Apocrita</taxon>
        <taxon>Aculeata</taxon>
        <taxon>Formicoidea</taxon>
        <taxon>Formicidae</taxon>
        <taxon>Myrmicinae</taxon>
        <taxon>Trachymyrmex</taxon>
    </lineage>
</organism>
<dbReference type="Proteomes" id="UP000078541">
    <property type="component" value="Unassembled WGS sequence"/>
</dbReference>
<gene>
    <name evidence="1" type="ORF">ALC56_05319</name>
</gene>
<name>A0A195FK44_9HYME</name>
<dbReference type="EMBL" id="KQ981523">
    <property type="protein sequence ID" value="KYN40374.1"/>
    <property type="molecule type" value="Genomic_DNA"/>
</dbReference>
<reference evidence="1 2" key="1">
    <citation type="submission" date="2016-03" db="EMBL/GenBank/DDBJ databases">
        <title>Trachymyrmex septentrionalis WGS genome.</title>
        <authorList>
            <person name="Nygaard S."/>
            <person name="Hu H."/>
            <person name="Boomsma J."/>
            <person name="Zhang G."/>
        </authorList>
    </citation>
    <scope>NUCLEOTIDE SEQUENCE [LARGE SCALE GENOMIC DNA]</scope>
    <source>
        <strain evidence="1">Tsep2-gDNA-1</strain>
        <tissue evidence="1">Whole body</tissue>
    </source>
</reference>
<evidence type="ECO:0000313" key="1">
    <source>
        <dbReference type="EMBL" id="KYN40374.1"/>
    </source>
</evidence>
<evidence type="ECO:0000313" key="2">
    <source>
        <dbReference type="Proteomes" id="UP000078541"/>
    </source>
</evidence>
<accession>A0A195FK44</accession>
<sequence length="59" mass="6831">MFPERGRMKDIRPGMPRRLDDELVRRGGCLAENFRCILHVFVLTKIPGSLPIKHSQKLT</sequence>